<protein>
    <recommendedName>
        <fullName evidence="4">Lipoprotein</fullName>
    </recommendedName>
</protein>
<feature type="chain" id="PRO_5047434425" description="Lipoprotein" evidence="1">
    <location>
        <begin position="21"/>
        <end position="136"/>
    </location>
</feature>
<name>A0ABN6F1R2_9BACT</name>
<accession>A0ABN6F1R2</accession>
<feature type="signal peptide" evidence="1">
    <location>
        <begin position="1"/>
        <end position="20"/>
    </location>
</feature>
<organism evidence="2 3">
    <name type="scientific">Desulfoluna limicola</name>
    <dbReference type="NCBI Taxonomy" id="2810562"/>
    <lineage>
        <taxon>Bacteria</taxon>
        <taxon>Pseudomonadati</taxon>
        <taxon>Thermodesulfobacteriota</taxon>
        <taxon>Desulfobacteria</taxon>
        <taxon>Desulfobacterales</taxon>
        <taxon>Desulfolunaceae</taxon>
        <taxon>Desulfoluna</taxon>
    </lineage>
</organism>
<keyword evidence="1" id="KW-0732">Signal</keyword>
<evidence type="ECO:0000313" key="3">
    <source>
        <dbReference type="Proteomes" id="UP001320148"/>
    </source>
</evidence>
<reference evidence="2 3" key="1">
    <citation type="submission" date="2021-02" db="EMBL/GenBank/DDBJ databases">
        <title>Complete genome of Desulfoluna sp. strain ASN36.</title>
        <authorList>
            <person name="Takahashi A."/>
            <person name="Kojima H."/>
            <person name="Fukui M."/>
        </authorList>
    </citation>
    <scope>NUCLEOTIDE SEQUENCE [LARGE SCALE GENOMIC DNA]</scope>
    <source>
        <strain evidence="2 3">ASN36</strain>
    </source>
</reference>
<evidence type="ECO:0000313" key="2">
    <source>
        <dbReference type="EMBL" id="BCS95846.1"/>
    </source>
</evidence>
<proteinExistence type="predicted"/>
<gene>
    <name evidence="2" type="ORF">DSLASN_14780</name>
</gene>
<dbReference type="Proteomes" id="UP001320148">
    <property type="component" value="Chromosome"/>
</dbReference>
<keyword evidence="3" id="KW-1185">Reference proteome</keyword>
<sequence length="136" mass="15802">MTLKKMGLVMLLFACTACSTQEYSYPVHFETLLNDRSILTFDVKIIMNDEEGLEELKKKVEKVEYGMRIILTQRHPDQVSSPKRIKSVMRKICESQMVHRVESFDVTNMKLKRYVGYSRYEEDNQGGVSRKGLTGQ</sequence>
<dbReference type="EMBL" id="AP024488">
    <property type="protein sequence ID" value="BCS95846.1"/>
    <property type="molecule type" value="Genomic_DNA"/>
</dbReference>
<evidence type="ECO:0000256" key="1">
    <source>
        <dbReference type="SAM" id="SignalP"/>
    </source>
</evidence>
<evidence type="ECO:0008006" key="4">
    <source>
        <dbReference type="Google" id="ProtNLM"/>
    </source>
</evidence>